<dbReference type="GO" id="GO:0005507">
    <property type="term" value="F:copper ion binding"/>
    <property type="evidence" value="ECO:0007669"/>
    <property type="project" value="InterPro"/>
</dbReference>
<organism evidence="9">
    <name type="scientific">Dissoconium aciculare CBS 342.82</name>
    <dbReference type="NCBI Taxonomy" id="1314786"/>
    <lineage>
        <taxon>Eukaryota</taxon>
        <taxon>Fungi</taxon>
        <taxon>Dikarya</taxon>
        <taxon>Ascomycota</taxon>
        <taxon>Pezizomycotina</taxon>
        <taxon>Dothideomycetes</taxon>
        <taxon>Dothideomycetidae</taxon>
        <taxon>Mycosphaerellales</taxon>
        <taxon>Dissoconiaceae</taxon>
        <taxon>Dissoconium</taxon>
    </lineage>
</organism>
<dbReference type="InterPro" id="IPR045087">
    <property type="entry name" value="Cu-oxidase_fam"/>
</dbReference>
<dbReference type="InterPro" id="IPR033138">
    <property type="entry name" value="Cu_oxidase_CS"/>
</dbReference>
<feature type="domain" description="Plastocyanin-like" evidence="5">
    <location>
        <begin position="170"/>
        <end position="314"/>
    </location>
</feature>
<dbReference type="Gene3D" id="2.60.40.420">
    <property type="entry name" value="Cupredoxins - blue copper proteins"/>
    <property type="match status" value="3"/>
</dbReference>
<dbReference type="OrthoDB" id="2121828at2759"/>
<dbReference type="Pfam" id="PF07731">
    <property type="entry name" value="Cu-oxidase_2"/>
    <property type="match status" value="1"/>
</dbReference>
<dbReference type="PROSITE" id="PS00080">
    <property type="entry name" value="MULTICOPPER_OXIDASE2"/>
    <property type="match status" value="1"/>
</dbReference>
<keyword evidence="2" id="KW-0479">Metal-binding</keyword>
<dbReference type="Pfam" id="PF07732">
    <property type="entry name" value="Cu-oxidase_3"/>
    <property type="match status" value="1"/>
</dbReference>
<proteinExistence type="inferred from homology"/>
<evidence type="ECO:0000256" key="2">
    <source>
        <dbReference type="ARBA" id="ARBA00022723"/>
    </source>
</evidence>
<keyword evidence="8" id="KW-1185">Reference proteome</keyword>
<dbReference type="AlphaFoldDB" id="A0A6J3MID7"/>
<evidence type="ECO:0000259" key="7">
    <source>
        <dbReference type="Pfam" id="PF07732"/>
    </source>
</evidence>
<dbReference type="Proteomes" id="UP000504637">
    <property type="component" value="Unplaced"/>
</dbReference>
<dbReference type="InterPro" id="IPR011706">
    <property type="entry name" value="Cu-oxidase_C"/>
</dbReference>
<evidence type="ECO:0000256" key="1">
    <source>
        <dbReference type="ARBA" id="ARBA00010609"/>
    </source>
</evidence>
<dbReference type="SUPFAM" id="SSF49503">
    <property type="entry name" value="Cupredoxins"/>
    <property type="match status" value="3"/>
</dbReference>
<evidence type="ECO:0000256" key="4">
    <source>
        <dbReference type="ARBA" id="ARBA00023008"/>
    </source>
</evidence>
<evidence type="ECO:0000259" key="6">
    <source>
        <dbReference type="Pfam" id="PF07731"/>
    </source>
</evidence>
<reference evidence="9" key="2">
    <citation type="submission" date="2020-04" db="EMBL/GenBank/DDBJ databases">
        <authorList>
            <consortium name="NCBI Genome Project"/>
        </authorList>
    </citation>
    <scope>NUCLEOTIDE SEQUENCE</scope>
    <source>
        <strain evidence="9">CBS 342.82</strain>
    </source>
</reference>
<dbReference type="InterPro" id="IPR011707">
    <property type="entry name" value="Cu-oxidase-like_N"/>
</dbReference>
<dbReference type="GeneID" id="54358469"/>
<evidence type="ECO:0000259" key="5">
    <source>
        <dbReference type="Pfam" id="PF00394"/>
    </source>
</evidence>
<sequence length="598" mass="66664">MLPNRTLRIAESSQDVQTNDYILDSNWDYDAAPQKREYSWIIRDIVHNPDGIYRPMMLVNNQFPGPLVEVNEGDTIVVHVKNEAVNATSIHWHGIYQKGTPYMDGTPGITGCPISAGSSFTYEFTVSGQSGTYWWHAHQGVQSSDGVHGPLIIHAKDERQAQKIRYSTDRVVLISDHYHDLSSSLLWQYLKPDEENAEPVPISGLINGRTIRNCDDFPARRCDNTTANVGLPQVDLARDQNHRLRLINVGAFAEFQVQVDEHELAVTEVDGTDVQPISYHRIDINPSQRYSVIVNATVPQGGPFWLRARMITKCFTDAPKTVGADVLATVHYDDKSTGQSPTSVDWTEQLALECRDMNVTELRPVKAESPPSNPDAFYYLRSNFEIGAYRLSRGFFNSSTYKPDVSSPSLFRTIDGLKVGNVSFKAALHPEQVSINSAAFDPSKELVVQSSGVQTIDFFIDNFDDGEHPLHLHGYKYFILAQGHGAPPMTSVNAGFTLGNLKPLYDSLDLTNPLRRDTAAVEAYGWILLRLVADNPGAWAFHCHVSWHTEAGLLMQLITRSDELENMVVPQSSLDLCSAPGLWKGMGPDDSVYEDLAK</sequence>
<name>A0A6J3MID7_9PEZI</name>
<dbReference type="CDD" id="cd13857">
    <property type="entry name" value="CuRO_1_Diphenol_Ox"/>
    <property type="match status" value="1"/>
</dbReference>
<reference evidence="9" key="1">
    <citation type="submission" date="2020-01" db="EMBL/GenBank/DDBJ databases">
        <authorList>
            <consortium name="DOE Joint Genome Institute"/>
            <person name="Haridas S."/>
            <person name="Albert R."/>
            <person name="Binder M."/>
            <person name="Bloem J."/>
            <person name="Labutti K."/>
            <person name="Salamov A."/>
            <person name="Andreopoulos B."/>
            <person name="Baker S.E."/>
            <person name="Barry K."/>
            <person name="Bills G."/>
            <person name="Bluhm B.H."/>
            <person name="Cannon C."/>
            <person name="Castanera R."/>
            <person name="Culley D.E."/>
            <person name="Daum C."/>
            <person name="Ezra D."/>
            <person name="Gonzalez J.B."/>
            <person name="Henrissat B."/>
            <person name="Kuo A."/>
            <person name="Liang C."/>
            <person name="Lipzen A."/>
            <person name="Lutzoni F."/>
            <person name="Magnuson J."/>
            <person name="Mondo S."/>
            <person name="Nolan M."/>
            <person name="Ohm R."/>
            <person name="Pangilinan J."/>
            <person name="Park H.-J."/>
            <person name="Ramirez L."/>
            <person name="Alfaro M."/>
            <person name="Sun H."/>
            <person name="Tritt A."/>
            <person name="Yoshinaga Y."/>
            <person name="Zwiers L.-H."/>
            <person name="Turgeon B.G."/>
            <person name="Goodwin S.B."/>
            <person name="Spatafora J.W."/>
            <person name="Crous P.W."/>
            <person name="Grigoriev I.V."/>
        </authorList>
    </citation>
    <scope>NUCLEOTIDE SEQUENCE</scope>
    <source>
        <strain evidence="9">CBS 342.82</strain>
    </source>
</reference>
<dbReference type="GO" id="GO:0016491">
    <property type="term" value="F:oxidoreductase activity"/>
    <property type="evidence" value="ECO:0007669"/>
    <property type="project" value="UniProtKB-KW"/>
</dbReference>
<evidence type="ECO:0000256" key="3">
    <source>
        <dbReference type="ARBA" id="ARBA00023002"/>
    </source>
</evidence>
<dbReference type="PROSITE" id="PS00079">
    <property type="entry name" value="MULTICOPPER_OXIDASE1"/>
    <property type="match status" value="1"/>
</dbReference>
<evidence type="ECO:0000313" key="8">
    <source>
        <dbReference type="Proteomes" id="UP000504637"/>
    </source>
</evidence>
<dbReference type="Pfam" id="PF00394">
    <property type="entry name" value="Cu-oxidase"/>
    <property type="match status" value="1"/>
</dbReference>
<dbReference type="InterPro" id="IPR001117">
    <property type="entry name" value="Cu-oxidase_2nd"/>
</dbReference>
<reference evidence="9" key="3">
    <citation type="submission" date="2025-08" db="UniProtKB">
        <authorList>
            <consortium name="RefSeq"/>
        </authorList>
    </citation>
    <scope>IDENTIFICATION</scope>
    <source>
        <strain evidence="9">CBS 342.82</strain>
    </source>
</reference>
<comment type="similarity">
    <text evidence="1">Belongs to the multicopper oxidase family.</text>
</comment>
<dbReference type="PANTHER" id="PTHR11709:SF414">
    <property type="entry name" value="ADR239WP"/>
    <property type="match status" value="1"/>
</dbReference>
<feature type="domain" description="Plastocyanin-like" evidence="6">
    <location>
        <begin position="434"/>
        <end position="561"/>
    </location>
</feature>
<keyword evidence="3" id="KW-0560">Oxidoreductase</keyword>
<dbReference type="InterPro" id="IPR002355">
    <property type="entry name" value="Cu_oxidase_Cu_BS"/>
</dbReference>
<feature type="domain" description="Plastocyanin-like" evidence="7">
    <location>
        <begin position="47"/>
        <end position="157"/>
    </location>
</feature>
<dbReference type="PANTHER" id="PTHR11709">
    <property type="entry name" value="MULTI-COPPER OXIDASE"/>
    <property type="match status" value="1"/>
</dbReference>
<dbReference type="InterPro" id="IPR008972">
    <property type="entry name" value="Cupredoxin"/>
</dbReference>
<gene>
    <name evidence="9" type="ORF">K489DRAFT_309995</name>
</gene>
<keyword evidence="4" id="KW-0186">Copper</keyword>
<protein>
    <submittedName>
        <fullName evidence="9">Multicopper oxidase</fullName>
    </submittedName>
</protein>
<accession>A0A6J3MID7</accession>
<dbReference type="CDD" id="cd13910">
    <property type="entry name" value="CuRO_3_MCO_like_4"/>
    <property type="match status" value="1"/>
</dbReference>
<evidence type="ECO:0000313" key="9">
    <source>
        <dbReference type="RefSeq" id="XP_033464704.1"/>
    </source>
</evidence>
<dbReference type="RefSeq" id="XP_033464704.1">
    <property type="nucleotide sequence ID" value="XM_033600669.1"/>
</dbReference>